<dbReference type="GO" id="GO:0001965">
    <property type="term" value="F:G-protein alpha-subunit binding"/>
    <property type="evidence" value="ECO:0007669"/>
    <property type="project" value="TreeGrafter"/>
</dbReference>
<dbReference type="Gene3D" id="2.60.40.680">
    <property type="match status" value="1"/>
</dbReference>
<dbReference type="SUPFAM" id="SSF141072">
    <property type="entry name" value="CalX-like"/>
    <property type="match status" value="1"/>
</dbReference>
<comment type="caution">
    <text evidence="5">The sequence shown here is derived from an EMBL/GenBank/DDBJ whole genome shotgun (WGS) entry which is preliminary data.</text>
</comment>
<dbReference type="InterPro" id="IPR036439">
    <property type="entry name" value="Dockerin_dom_sf"/>
</dbReference>
<dbReference type="InterPro" id="IPR002105">
    <property type="entry name" value="Dockerin_1_rpt"/>
</dbReference>
<dbReference type="InterPro" id="IPR003644">
    <property type="entry name" value="Calx_beta"/>
</dbReference>
<dbReference type="GO" id="GO:0000272">
    <property type="term" value="P:polysaccharide catabolic process"/>
    <property type="evidence" value="ECO:0007669"/>
    <property type="project" value="InterPro"/>
</dbReference>
<evidence type="ECO:0000313" key="5">
    <source>
        <dbReference type="EMBL" id="ETR70806.1"/>
    </source>
</evidence>
<evidence type="ECO:0000256" key="3">
    <source>
        <dbReference type="ARBA" id="ARBA00022837"/>
    </source>
</evidence>
<dbReference type="SMART" id="SM00237">
    <property type="entry name" value="Calx_beta"/>
    <property type="match status" value="1"/>
</dbReference>
<dbReference type="GO" id="GO:0004930">
    <property type="term" value="F:G protein-coupled receptor activity"/>
    <property type="evidence" value="ECO:0007669"/>
    <property type="project" value="InterPro"/>
</dbReference>
<dbReference type="Pfam" id="PF00404">
    <property type="entry name" value="Dockerin_1"/>
    <property type="match status" value="1"/>
</dbReference>
<feature type="domain" description="Calx-beta" evidence="4">
    <location>
        <begin position="319"/>
        <end position="419"/>
    </location>
</feature>
<dbReference type="GO" id="GO:0016020">
    <property type="term" value="C:membrane"/>
    <property type="evidence" value="ECO:0007669"/>
    <property type="project" value="InterPro"/>
</dbReference>
<keyword evidence="3" id="KW-0106">Calcium</keyword>
<dbReference type="PANTHER" id="PTHR46682">
    <property type="entry name" value="ADHESION G-PROTEIN COUPLED RECEPTOR V1"/>
    <property type="match status" value="1"/>
</dbReference>
<dbReference type="PANTHER" id="PTHR46682:SF1">
    <property type="entry name" value="ADHESION G-PROTEIN COUPLED RECEPTOR V1"/>
    <property type="match status" value="1"/>
</dbReference>
<dbReference type="Gene3D" id="2.60.40.2030">
    <property type="match status" value="1"/>
</dbReference>
<evidence type="ECO:0000256" key="2">
    <source>
        <dbReference type="ARBA" id="ARBA00022737"/>
    </source>
</evidence>
<dbReference type="GO" id="GO:0005737">
    <property type="term" value="C:cytoplasm"/>
    <property type="evidence" value="ECO:0007669"/>
    <property type="project" value="TreeGrafter"/>
</dbReference>
<accession>A0A1V1P7R7</accession>
<evidence type="ECO:0000313" key="6">
    <source>
        <dbReference type="Proteomes" id="UP000189670"/>
    </source>
</evidence>
<dbReference type="Proteomes" id="UP000189670">
    <property type="component" value="Unassembled WGS sequence"/>
</dbReference>
<dbReference type="GO" id="GO:0071277">
    <property type="term" value="P:cellular response to calcium ion"/>
    <property type="evidence" value="ECO:0007669"/>
    <property type="project" value="TreeGrafter"/>
</dbReference>
<dbReference type="SUPFAM" id="SSF63446">
    <property type="entry name" value="Type I dockerin domain"/>
    <property type="match status" value="1"/>
</dbReference>
<reference evidence="6" key="1">
    <citation type="submission" date="2012-11" db="EMBL/GenBank/DDBJ databases">
        <authorList>
            <person name="Lucero-Rivera Y.E."/>
            <person name="Tovar-Ramirez D."/>
        </authorList>
    </citation>
    <scope>NUCLEOTIDE SEQUENCE [LARGE SCALE GENOMIC DNA]</scope>
    <source>
        <strain evidence="6">Araruama</strain>
    </source>
</reference>
<keyword evidence="1" id="KW-0732">Signal</keyword>
<name>A0A1V1P7R7_9BACT</name>
<dbReference type="InterPro" id="IPR038081">
    <property type="entry name" value="CalX-like_sf"/>
</dbReference>
<evidence type="ECO:0000256" key="1">
    <source>
        <dbReference type="ARBA" id="ARBA00022729"/>
    </source>
</evidence>
<dbReference type="GO" id="GO:0010855">
    <property type="term" value="F:adenylate cyclase inhibitor activity"/>
    <property type="evidence" value="ECO:0007669"/>
    <property type="project" value="TreeGrafter"/>
</dbReference>
<dbReference type="InterPro" id="IPR026919">
    <property type="entry name" value="ADGRV1"/>
</dbReference>
<gene>
    <name evidence="5" type="ORF">OMM_02969</name>
</gene>
<proteinExistence type="predicted"/>
<organism evidence="5 6">
    <name type="scientific">Candidatus Magnetoglobus multicellularis str. Araruama</name>
    <dbReference type="NCBI Taxonomy" id="890399"/>
    <lineage>
        <taxon>Bacteria</taxon>
        <taxon>Pseudomonadati</taxon>
        <taxon>Thermodesulfobacteriota</taxon>
        <taxon>Desulfobacteria</taxon>
        <taxon>Desulfobacterales</taxon>
        <taxon>Desulfobacteraceae</taxon>
        <taxon>Candidatus Magnetoglobus</taxon>
    </lineage>
</organism>
<dbReference type="Gene3D" id="1.10.1330.10">
    <property type="entry name" value="Dockerin domain"/>
    <property type="match status" value="1"/>
</dbReference>
<dbReference type="GO" id="GO:0004553">
    <property type="term" value="F:hydrolase activity, hydrolyzing O-glycosyl compounds"/>
    <property type="evidence" value="ECO:0007669"/>
    <property type="project" value="InterPro"/>
</dbReference>
<dbReference type="AlphaFoldDB" id="A0A1V1P7R7"/>
<keyword evidence="2" id="KW-0677">Repeat</keyword>
<evidence type="ECO:0000259" key="4">
    <source>
        <dbReference type="SMART" id="SM00237"/>
    </source>
</evidence>
<protein>
    <recommendedName>
        <fullName evidence="4">Calx-beta domain-containing protein</fullName>
    </recommendedName>
</protein>
<dbReference type="Pfam" id="PF03160">
    <property type="entry name" value="Calx-beta"/>
    <property type="match status" value="1"/>
</dbReference>
<sequence length="909" mass="101783">MGNGECEFSCCKTAKKIKSNDKSYIITRNAGFNTSLHCTNYLNDFILEANKWVAARVYIYNENLRVHLTKYNDPNNANNFICNSKISFFYQNDPNDSGYKITEYDYVISDNPQSDLYYNLPSDKLPGEGETKNLLIQYEHTELCDDGDFGIIWVGHFKIENQADLSINIISPNSSTIWEKDKIGVIKWETNVPDDNIKIDLYKNNIYNIQITSGIQSDGHYNYVSPSNLSNASHYQIKINSNSYPSISWADNDSNANTSIALYFDASSSSADGDLIIANIPENDKINSYRWDTSIVPAGEYYVYAKIDDGINEPVLVYSNEIVKIRDFPGIVNFNTTTVRVYEHQSYIQIDINRLDGDDGSVSVDYVCEPESAEIHKDFEPVSGTIEWNDGDSNTKNISIPIINDSIDEWSESFTVIIKDPNGGVTIGNNNSIQVIIKDNEYEPWIVSNGGEVLKNDAYILHSIVGEPFVQSHMQNSNFYSTAGFIFQESLESKIYLKISDAKGFPGQNNITIPVELDNQTELSTPVSSLECHIQYNPSDGIQPIENIQLTSRTQDFTEIIQIKENAANSEIIILLYNLDGKTILPGLGPIFNIMIHVDIAAFDNSSSILKFSKCIASDLYTNPINIDHSDVGLIQILSHGNGNIDADPTINILDVHFIINVILDREQRPAIIQRADSNKDCMVDVLDLQCLINKIIGIECTIINSCNSQNRRLKANDSIANVISFPHKRLFQNKHGTIGVSLKNIDIIGSGQFRFTYDSNIGLNITKVNITNRTTDFQTSFTQKCIDGSLNEVLVLFYSLAGKNINTGEGNILEFEYTTNEKTGKTDIVFSEIILADTSATSLLFEAHNGSVDIQQEKFLNDVILLLKFLSGMNLTDVDAERLQVLNKNNSIPELSSLILILKDISLQ</sequence>
<dbReference type="EMBL" id="ATBP01000367">
    <property type="protein sequence ID" value="ETR70806.1"/>
    <property type="molecule type" value="Genomic_DNA"/>
</dbReference>